<organism evidence="7 8">
    <name type="scientific">Leptolyngbya boryana NIES-2135</name>
    <dbReference type="NCBI Taxonomy" id="1973484"/>
    <lineage>
        <taxon>Bacteria</taxon>
        <taxon>Bacillati</taxon>
        <taxon>Cyanobacteriota</taxon>
        <taxon>Cyanophyceae</taxon>
        <taxon>Leptolyngbyales</taxon>
        <taxon>Leptolyngbyaceae</taxon>
        <taxon>Leptolyngbya group</taxon>
        <taxon>Leptolyngbya</taxon>
    </lineage>
</organism>
<evidence type="ECO:0000256" key="3">
    <source>
        <dbReference type="ARBA" id="ARBA00022777"/>
    </source>
</evidence>
<evidence type="ECO:0000313" key="8">
    <source>
        <dbReference type="Proteomes" id="UP000217895"/>
    </source>
</evidence>
<sequence length="499" mass="55084">MNHFIGIDIGTTSTKAIVVNSIGEMKGLASREYPLLSPQPRFAEQDPNLIFSAVLESVREAIQRANLSSRDIAAIGCGSAMHSLIVMGADHFPLSQSITWADNRSVAQAAALKQSPHGIQIYRKTGTPLHPMSPLTKLLWMRECDPDRFNKAVKFISIKEYVLYQLFEQYVVDYSIAAATGLLNLKALNWDQEVLNLAQVRVDQLSQLVPTTHILQGMKPEYAAAMGLDPNVPVVVGSSDGVLANLGVGAIASDQLAITVGTSSAVRKVVSQPITDEQGRSFCYPLTEKYWVIGGASNNGGIVLRWFRDTFGQLEIEPEQDAYAHLIQLAESIPVGAEGLLFLPFLSGERAPYWNADARGVFFGMSLQHQRSHFVRAVLEGILFAAYSITTVLSDLTDASQTILASGGMTRSRIWRQMMADLFGIEVLAPEVYEASGFGGAVLAMYAVGEIVKLEAVQSMIRIHDRHLPNLERSQQYHKLFDRYQRLYYLLEPEFSTLD</sequence>
<dbReference type="Proteomes" id="UP000217895">
    <property type="component" value="Chromosome"/>
</dbReference>
<dbReference type="GO" id="GO:0016773">
    <property type="term" value="F:phosphotransferase activity, alcohol group as acceptor"/>
    <property type="evidence" value="ECO:0007669"/>
    <property type="project" value="InterPro"/>
</dbReference>
<gene>
    <name evidence="7" type="ORF">NIES2135_28850</name>
</gene>
<dbReference type="InterPro" id="IPR000577">
    <property type="entry name" value="Carb_kinase_FGGY"/>
</dbReference>
<dbReference type="Pfam" id="PF00370">
    <property type="entry name" value="FGGY_N"/>
    <property type="match status" value="1"/>
</dbReference>
<proteinExistence type="inferred from homology"/>
<dbReference type="AlphaFoldDB" id="A0A1Z4JHP9"/>
<dbReference type="GO" id="GO:0005975">
    <property type="term" value="P:carbohydrate metabolic process"/>
    <property type="evidence" value="ECO:0007669"/>
    <property type="project" value="InterPro"/>
</dbReference>
<dbReference type="InterPro" id="IPR018485">
    <property type="entry name" value="FGGY_C"/>
</dbReference>
<dbReference type="SUPFAM" id="SSF53067">
    <property type="entry name" value="Actin-like ATPase domain"/>
    <property type="match status" value="2"/>
</dbReference>
<evidence type="ECO:0000256" key="1">
    <source>
        <dbReference type="ARBA" id="ARBA00009156"/>
    </source>
</evidence>
<dbReference type="Gene3D" id="3.30.420.40">
    <property type="match status" value="2"/>
</dbReference>
<dbReference type="CDD" id="cd07770">
    <property type="entry name" value="ASKHA_NBD_FGGY_GntK"/>
    <property type="match status" value="1"/>
</dbReference>
<feature type="domain" description="Carbohydrate kinase FGGY N-terminal" evidence="5">
    <location>
        <begin position="5"/>
        <end position="247"/>
    </location>
</feature>
<keyword evidence="3 4" id="KW-0418">Kinase</keyword>
<name>A0A1Z4JHP9_LEPBY</name>
<dbReference type="InterPro" id="IPR043129">
    <property type="entry name" value="ATPase_NBD"/>
</dbReference>
<evidence type="ECO:0000259" key="6">
    <source>
        <dbReference type="Pfam" id="PF02782"/>
    </source>
</evidence>
<evidence type="ECO:0000256" key="4">
    <source>
        <dbReference type="RuleBase" id="RU003733"/>
    </source>
</evidence>
<dbReference type="EMBL" id="AP018203">
    <property type="protein sequence ID" value="BAY56057.1"/>
    <property type="molecule type" value="Genomic_DNA"/>
</dbReference>
<dbReference type="InterPro" id="IPR018483">
    <property type="entry name" value="Carb_kinase_FGGY_CS"/>
</dbReference>
<dbReference type="PIRSF" id="PIRSF000538">
    <property type="entry name" value="GlpK"/>
    <property type="match status" value="1"/>
</dbReference>
<dbReference type="PANTHER" id="PTHR43095:SF2">
    <property type="entry name" value="GLUCONOKINASE"/>
    <property type="match status" value="1"/>
</dbReference>
<evidence type="ECO:0000259" key="5">
    <source>
        <dbReference type="Pfam" id="PF00370"/>
    </source>
</evidence>
<reference evidence="7 8" key="1">
    <citation type="submission" date="2017-06" db="EMBL/GenBank/DDBJ databases">
        <title>Genome sequencing of cyanobaciteial culture collection at National Institute for Environmental Studies (NIES).</title>
        <authorList>
            <person name="Hirose Y."/>
            <person name="Shimura Y."/>
            <person name="Fujisawa T."/>
            <person name="Nakamura Y."/>
            <person name="Kawachi M."/>
        </authorList>
    </citation>
    <scope>NUCLEOTIDE SEQUENCE [LARGE SCALE GENOMIC DNA]</scope>
    <source>
        <strain evidence="7 8">NIES-2135</strain>
    </source>
</reference>
<keyword evidence="8" id="KW-1185">Reference proteome</keyword>
<evidence type="ECO:0000256" key="2">
    <source>
        <dbReference type="ARBA" id="ARBA00022679"/>
    </source>
</evidence>
<feature type="domain" description="Carbohydrate kinase FGGY C-terminal" evidence="6">
    <location>
        <begin position="256"/>
        <end position="447"/>
    </location>
</feature>
<protein>
    <submittedName>
        <fullName evidence="7">Gluconokinase</fullName>
    </submittedName>
</protein>
<comment type="similarity">
    <text evidence="1 4">Belongs to the FGGY kinase family.</text>
</comment>
<keyword evidence="2 4" id="KW-0808">Transferase</keyword>
<dbReference type="GO" id="GO:0016301">
    <property type="term" value="F:kinase activity"/>
    <property type="evidence" value="ECO:0007669"/>
    <property type="project" value="UniProtKB-KW"/>
</dbReference>
<dbReference type="Pfam" id="PF02782">
    <property type="entry name" value="FGGY_C"/>
    <property type="match status" value="1"/>
</dbReference>
<dbReference type="PROSITE" id="PS00445">
    <property type="entry name" value="FGGY_KINASES_2"/>
    <property type="match status" value="1"/>
</dbReference>
<dbReference type="InterPro" id="IPR050406">
    <property type="entry name" value="FGGY_Carb_Kinase"/>
</dbReference>
<accession>A0A1Z4JHP9</accession>
<dbReference type="PANTHER" id="PTHR43095">
    <property type="entry name" value="SUGAR KINASE"/>
    <property type="match status" value="1"/>
</dbReference>
<dbReference type="InterPro" id="IPR018484">
    <property type="entry name" value="FGGY_N"/>
</dbReference>
<evidence type="ECO:0000313" key="7">
    <source>
        <dbReference type="EMBL" id="BAY56057.1"/>
    </source>
</evidence>